<organism evidence="5 6">
    <name type="scientific">Durusdinium trenchii</name>
    <dbReference type="NCBI Taxonomy" id="1381693"/>
    <lineage>
        <taxon>Eukaryota</taxon>
        <taxon>Sar</taxon>
        <taxon>Alveolata</taxon>
        <taxon>Dinophyceae</taxon>
        <taxon>Suessiales</taxon>
        <taxon>Symbiodiniaceae</taxon>
        <taxon>Durusdinium</taxon>
    </lineage>
</organism>
<comment type="caution">
    <text evidence="5">The sequence shown here is derived from an EMBL/GenBank/DDBJ whole genome shotgun (WGS) entry which is preliminary data.</text>
</comment>
<accession>A0ABP0HAT9</accession>
<dbReference type="Pfam" id="PF13516">
    <property type="entry name" value="LRR_6"/>
    <property type="match status" value="1"/>
</dbReference>
<dbReference type="PROSITE" id="PS00018">
    <property type="entry name" value="EF_HAND_1"/>
    <property type="match status" value="1"/>
</dbReference>
<dbReference type="PANTHER" id="PTHR13382">
    <property type="entry name" value="MITOCHONDRIAL ATP SYNTHASE COUPLING FACTOR B"/>
    <property type="match status" value="1"/>
</dbReference>
<dbReference type="InterPro" id="IPR002048">
    <property type="entry name" value="EF_hand_dom"/>
</dbReference>
<dbReference type="InterPro" id="IPR050648">
    <property type="entry name" value="F-box_LRR-repeat"/>
</dbReference>
<evidence type="ECO:0000256" key="2">
    <source>
        <dbReference type="SAM" id="Coils"/>
    </source>
</evidence>
<feature type="coiled-coil region" evidence="2">
    <location>
        <begin position="960"/>
        <end position="995"/>
    </location>
</feature>
<evidence type="ECO:0000256" key="3">
    <source>
        <dbReference type="SAM" id="MobiDB-lite"/>
    </source>
</evidence>
<dbReference type="InterPro" id="IPR011992">
    <property type="entry name" value="EF-hand-dom_pair"/>
</dbReference>
<sequence>MRLPGRVWEHWLTHGFESAGPGREAGVRYDAGQGNVLGRPRRTVDLSAWPHCQEDWPDADVMGRFKQFWVTFECKNATLTDDMLRERVLSQRLKHLTLTNCALLSDEAAKAIGRECQGRLESIDLSGCSMITDEGVQAMTMQLRGLRCVRFDQCLNTTDFALHQVLTNCPELEVCSFRSNKRIVGNAFLTLPSASQSVMLLVHHSLRELDLAECTNLQDDTLRWIGESLLKLKVLNLSFCTGLSSHGLCHLDKLSRTLSVLNVSGCVSLDDGAADVLTRLGRLQELRINKVRKMSHRTIARLLSKSVFLQVLECDWVSQFRLPQLKGSMLESLSCKGSPELSKMCMARLSCLRRLVSLSVSRCTNLTDDALGVLMTSPAGRSLRHLDISYCANLQSFDWMYHDMATSFLTVDLSGLEFVEDVNLSRIVRAGFTAVLKVCDNDRIRDLNSCCESLRKLDVSSGCPQIRASRIRTLYPDIGEILHDTALEESLASIATRQLFNRFDIEMRAAGCIQACFRRFCKSRWVSFRYILFRFRNLTPIAATHMQRLWRQHRVPHHRELTRRFVKFQRVVKSTMWRSKFWTHMTVFKSRWAGATAMQATFRGYWWRRKHREILELLIMFGFKRQFAPVAKDCVQVAQEEAVYSRSILRASITTLPTRPAEDEMGFLLHPAREAVSLRKAMLVELRQALQERKLRLEREHKEKLLMRKSFFSMMSLRIQTWVRAHLAKKRSAFEQKLGEYHRQLRPSSSVNLRGRSAKCDDVPGWIVQGVVRLQARLRGRLVRDRPAKVRIHLAMKEIPRLVAQLNETFIFQGKQLDKLVALRAELNTFSVLAKHHKGFTSGSMLIKGEFYAMMQASMELRCTVSEQFHTNYAKRMQYHDITAEQMTSELKRLRTLLQKMRKVADRFQGRIRELSQGRHRYDSSEDPKLLALMRQSEKRLESLLPLVITVEQDWAKSNLALMQQLIKQAEETTEEVVRDELKRLQVELETQKEIMELHLGSSECARREWSFRRELLSTQLERDSAVQDSRKLQLMAQESRLQDVLEATQRDATEVGKSFVSLCLKPRSISRLADVDVKYRLERASRRAKREINLEAWTALIPIHYTKPDVVARVQDEIVARKMVVAKMKLGLLEGSEEDSGDQAENAESDGEDLDVEIPEDVAMGNFLQQMIEHSINKASESAASERKDGLQRLKDLLVTERQREYQRIMQAIVQRQQASVGFSEGVSTIVFTVGDREEAAMRRLVRQATMQGNPPFYCVRTNLARAFEIPEPVYMWYQRSLDTRRHVRRMRVEMFDPNEGPERFDKGDSKRDNQGAGGEDDEDDDDHDGDDEQNATREEDTPLKRLILHSKKAIKSMARAVLFPRNTAGDEEEIIEHPKLPGFRLVVSRFGTMEESVAELKVSCREVENETLTRKGFIKLPTEIRKFGSTERHRDEFFLWMIQARDFGKQKVLSMAKLEERKAEYEGILGKNANNKRVLQLLQECELDIEEQKFNAENGAARSAEEAQMESLQTTIDGLGLSKLETRKLTEAFASMDTDLSGSVSLDEFLAFIGLAPSELCTRVFEFLDSSNDGTMDFQEFLQALGTLCLFGNQELVKMGFQFGDREGKGSLFLEDFIKLLTMLHGVDPEDHFDLKRVMTFMHGRFGLGVQISFEEIYAVHLKYPVCFQPIFEIQQAMTTTFMGHKFWNHKKRVFHKAREALRIKVEKEKLKLELERRKQKKLAEMHEHRRDGARGRLSALLMDEDK</sequence>
<feature type="compositionally biased region" description="Basic and acidic residues" evidence="3">
    <location>
        <begin position="1336"/>
        <end position="1345"/>
    </location>
</feature>
<feature type="region of interest" description="Disordered" evidence="3">
    <location>
        <begin position="1295"/>
        <end position="1345"/>
    </location>
</feature>
<dbReference type="SUPFAM" id="SSF47473">
    <property type="entry name" value="EF-hand"/>
    <property type="match status" value="1"/>
</dbReference>
<evidence type="ECO:0000256" key="1">
    <source>
        <dbReference type="ARBA" id="ARBA00022837"/>
    </source>
</evidence>
<keyword evidence="6" id="KW-1185">Reference proteome</keyword>
<reference evidence="5 6" key="1">
    <citation type="submission" date="2024-02" db="EMBL/GenBank/DDBJ databases">
        <authorList>
            <person name="Chen Y."/>
            <person name="Shah S."/>
            <person name="Dougan E. K."/>
            <person name="Thang M."/>
            <person name="Chan C."/>
        </authorList>
    </citation>
    <scope>NUCLEOTIDE SEQUENCE [LARGE SCALE GENOMIC DNA]</scope>
</reference>
<feature type="domain" description="EF-hand" evidence="4">
    <location>
        <begin position="1558"/>
        <end position="1593"/>
    </location>
</feature>
<proteinExistence type="predicted"/>
<dbReference type="SUPFAM" id="SSF52047">
    <property type="entry name" value="RNI-like"/>
    <property type="match status" value="2"/>
</dbReference>
<evidence type="ECO:0000313" key="6">
    <source>
        <dbReference type="Proteomes" id="UP001642464"/>
    </source>
</evidence>
<name>A0ABP0HAT9_9DINO</name>
<dbReference type="InterPro" id="IPR006553">
    <property type="entry name" value="Leu-rich_rpt_Cys-con_subtyp"/>
</dbReference>
<feature type="compositionally biased region" description="Basic and acidic residues" evidence="3">
    <location>
        <begin position="1295"/>
        <end position="1315"/>
    </location>
</feature>
<dbReference type="CDD" id="cd00051">
    <property type="entry name" value="EFh"/>
    <property type="match status" value="1"/>
</dbReference>
<dbReference type="InterPro" id="IPR001611">
    <property type="entry name" value="Leu-rich_rpt"/>
</dbReference>
<keyword evidence="2" id="KW-0175">Coiled coil</keyword>
<feature type="coiled-coil region" evidence="2">
    <location>
        <begin position="1701"/>
        <end position="1734"/>
    </location>
</feature>
<dbReference type="PROSITE" id="PS50222">
    <property type="entry name" value="EF_HAND_2"/>
    <property type="match status" value="1"/>
</dbReference>
<feature type="coiled-coil region" evidence="2">
    <location>
        <begin position="680"/>
        <end position="707"/>
    </location>
</feature>
<evidence type="ECO:0000259" key="4">
    <source>
        <dbReference type="PROSITE" id="PS50222"/>
    </source>
</evidence>
<dbReference type="PROSITE" id="PS50096">
    <property type="entry name" value="IQ"/>
    <property type="match status" value="2"/>
</dbReference>
<feature type="compositionally biased region" description="Acidic residues" evidence="3">
    <location>
        <begin position="1320"/>
        <end position="1335"/>
    </location>
</feature>
<dbReference type="Gene3D" id="3.80.10.10">
    <property type="entry name" value="Ribonuclease Inhibitor"/>
    <property type="match status" value="3"/>
</dbReference>
<keyword evidence="1" id="KW-0106">Calcium</keyword>
<dbReference type="Gene3D" id="1.10.238.10">
    <property type="entry name" value="EF-hand"/>
    <property type="match status" value="1"/>
</dbReference>
<evidence type="ECO:0000313" key="5">
    <source>
        <dbReference type="EMBL" id="CAK8987172.1"/>
    </source>
</evidence>
<gene>
    <name evidence="5" type="ORF">SCF082_LOCUS862</name>
</gene>
<dbReference type="SMART" id="SM00367">
    <property type="entry name" value="LRR_CC"/>
    <property type="match status" value="6"/>
</dbReference>
<protein>
    <submittedName>
        <fullName evidence="5">F-box/LRR-repeat protein 2 (F-box and leucine-rich repeat protein 2)</fullName>
    </submittedName>
</protein>
<feature type="region of interest" description="Disordered" evidence="3">
    <location>
        <begin position="1136"/>
        <end position="1155"/>
    </location>
</feature>
<dbReference type="Proteomes" id="UP001642464">
    <property type="component" value="Unassembled WGS sequence"/>
</dbReference>
<dbReference type="InterPro" id="IPR018247">
    <property type="entry name" value="EF_Hand_1_Ca_BS"/>
</dbReference>
<dbReference type="InterPro" id="IPR032675">
    <property type="entry name" value="LRR_dom_sf"/>
</dbReference>
<dbReference type="EMBL" id="CAXAMM010000362">
    <property type="protein sequence ID" value="CAK8987172.1"/>
    <property type="molecule type" value="Genomic_DNA"/>
</dbReference>
<dbReference type="SMART" id="SM00054">
    <property type="entry name" value="EFh"/>
    <property type="match status" value="3"/>
</dbReference>